<keyword evidence="1" id="KW-0812">Transmembrane</keyword>
<sequence>MYFTGIIIAAMTFLTIGLWHPIVIKTEYYFGTRPWVIYLLVGISCCVAALFISNVYISSFLGVFGASALWGIGELFSQKKRVEKGWFPMNPKRRKK</sequence>
<evidence type="ECO:0000256" key="1">
    <source>
        <dbReference type="SAM" id="Phobius"/>
    </source>
</evidence>
<accession>A0AAW5ANS5</accession>
<keyword evidence="1" id="KW-1133">Transmembrane helix</keyword>
<organism evidence="2 3">
    <name type="scientific">Phocaeicola vulgatus</name>
    <name type="common">Bacteroides vulgatus</name>
    <dbReference type="NCBI Taxonomy" id="821"/>
    <lineage>
        <taxon>Bacteria</taxon>
        <taxon>Pseudomonadati</taxon>
        <taxon>Bacteroidota</taxon>
        <taxon>Bacteroidia</taxon>
        <taxon>Bacteroidales</taxon>
        <taxon>Bacteroidaceae</taxon>
        <taxon>Phocaeicola</taxon>
    </lineage>
</organism>
<keyword evidence="1" id="KW-0472">Membrane</keyword>
<comment type="caution">
    <text evidence="2">The sequence shown here is derived from an EMBL/GenBank/DDBJ whole genome shotgun (WGS) entry which is preliminary data.</text>
</comment>
<dbReference type="EMBL" id="JAKKWZ010000017">
    <property type="protein sequence ID" value="MCG0340474.1"/>
    <property type="molecule type" value="Genomic_DNA"/>
</dbReference>
<dbReference type="AlphaFoldDB" id="A0AAW5ANS5"/>
<reference evidence="2" key="1">
    <citation type="submission" date="2022-01" db="EMBL/GenBank/DDBJ databases">
        <authorList>
            <person name="Mingchao X."/>
        </authorList>
    </citation>
    <scope>NUCLEOTIDE SEQUENCE</scope>
    <source>
        <strain evidence="2">Bv4372</strain>
    </source>
</reference>
<evidence type="ECO:0000313" key="3">
    <source>
        <dbReference type="Proteomes" id="UP001201179"/>
    </source>
</evidence>
<gene>
    <name evidence="2" type="ORF">L4X52_10835</name>
</gene>
<dbReference type="Proteomes" id="UP001201179">
    <property type="component" value="Unassembled WGS sequence"/>
</dbReference>
<proteinExistence type="predicted"/>
<protein>
    <submittedName>
        <fullName evidence="2">DUF4491 family protein</fullName>
    </submittedName>
</protein>
<dbReference type="Pfam" id="PF14898">
    <property type="entry name" value="DUF4491"/>
    <property type="match status" value="1"/>
</dbReference>
<feature type="transmembrane region" description="Helical" evidence="1">
    <location>
        <begin position="35"/>
        <end position="53"/>
    </location>
</feature>
<name>A0AAW5ANS5_PHOVU</name>
<feature type="transmembrane region" description="Helical" evidence="1">
    <location>
        <begin position="6"/>
        <end position="23"/>
    </location>
</feature>
<dbReference type="RefSeq" id="WP_075965628.1">
    <property type="nucleotide sequence ID" value="NZ_JAHPXP010000042.1"/>
</dbReference>
<evidence type="ECO:0000313" key="2">
    <source>
        <dbReference type="EMBL" id="MCG0340474.1"/>
    </source>
</evidence>
<dbReference type="InterPro" id="IPR027890">
    <property type="entry name" value="DUF4491"/>
</dbReference>